<keyword evidence="4" id="KW-0238">DNA-binding</keyword>
<evidence type="ECO:0000313" key="10">
    <source>
        <dbReference type="Proteomes" id="UP000053831"/>
    </source>
</evidence>
<evidence type="ECO:0000256" key="7">
    <source>
        <dbReference type="SAM" id="MobiDB-lite"/>
    </source>
</evidence>
<dbReference type="Pfam" id="PF08523">
    <property type="entry name" value="MBF1"/>
    <property type="match status" value="1"/>
</dbReference>
<evidence type="ECO:0000256" key="1">
    <source>
        <dbReference type="ARBA" id="ARBA00009802"/>
    </source>
</evidence>
<evidence type="ECO:0000313" key="9">
    <source>
        <dbReference type="EMBL" id="KOS20111.1"/>
    </source>
</evidence>
<evidence type="ECO:0000259" key="8">
    <source>
        <dbReference type="PROSITE" id="PS50943"/>
    </source>
</evidence>
<dbReference type="Pfam" id="PF01381">
    <property type="entry name" value="HTH_3"/>
    <property type="match status" value="1"/>
</dbReference>
<dbReference type="CDD" id="cd00093">
    <property type="entry name" value="HTH_XRE"/>
    <property type="match status" value="1"/>
</dbReference>
<reference evidence="9 10" key="1">
    <citation type="submission" date="2015-07" db="EMBL/GenBank/DDBJ databases">
        <title>The genome of the fungus Escovopsis weberi, a specialized disease agent of ant agriculture.</title>
        <authorList>
            <person name="de Man T.J."/>
            <person name="Stajich J.E."/>
            <person name="Kubicek C.P."/>
            <person name="Chenthamara K."/>
            <person name="Atanasova L."/>
            <person name="Druzhinina I.S."/>
            <person name="Birnbaum S."/>
            <person name="Barribeau S.M."/>
            <person name="Teiling C."/>
            <person name="Suen G."/>
            <person name="Currie C."/>
            <person name="Gerardo N.M."/>
        </authorList>
    </citation>
    <scope>NUCLEOTIDE SEQUENCE [LARGE SCALE GENOMIC DNA]</scope>
</reference>
<protein>
    <recommendedName>
        <fullName evidence="2">Multiprotein-bridging factor 1</fullName>
    </recommendedName>
</protein>
<comment type="caution">
    <text evidence="9">The sequence shown here is derived from an EMBL/GenBank/DDBJ whole genome shotgun (WGS) entry which is preliminary data.</text>
</comment>
<dbReference type="InterPro" id="IPR010982">
    <property type="entry name" value="Lambda_DNA-bd_dom_sf"/>
</dbReference>
<dbReference type="Proteomes" id="UP000053831">
    <property type="component" value="Unassembled WGS sequence"/>
</dbReference>
<dbReference type="PANTHER" id="PTHR10245">
    <property type="entry name" value="ENDOTHELIAL DIFFERENTIATION-RELATED FACTOR 1 MULTIPROTEIN BRIDGING FACTOR 1"/>
    <property type="match status" value="1"/>
</dbReference>
<dbReference type="Gene3D" id="1.10.260.40">
    <property type="entry name" value="lambda repressor-like DNA-binding domains"/>
    <property type="match status" value="1"/>
</dbReference>
<proteinExistence type="inferred from homology"/>
<evidence type="ECO:0000256" key="2">
    <source>
        <dbReference type="ARBA" id="ARBA00014317"/>
    </source>
</evidence>
<dbReference type="GO" id="GO:0003677">
    <property type="term" value="F:DNA binding"/>
    <property type="evidence" value="ECO:0007669"/>
    <property type="project" value="UniProtKB-KW"/>
</dbReference>
<comment type="similarity">
    <text evidence="1">Belongs to the MBF1 family.</text>
</comment>
<feature type="region of interest" description="Disordered" evidence="7">
    <location>
        <begin position="1"/>
        <end position="68"/>
    </location>
</feature>
<dbReference type="PANTHER" id="PTHR10245:SF15">
    <property type="entry name" value="ENDOTHELIAL DIFFERENTIATION-RELATED FACTOR 1"/>
    <property type="match status" value="1"/>
</dbReference>
<evidence type="ECO:0000256" key="3">
    <source>
        <dbReference type="ARBA" id="ARBA00023015"/>
    </source>
</evidence>
<organism evidence="9 10">
    <name type="scientific">Escovopsis weberi</name>
    <dbReference type="NCBI Taxonomy" id="150374"/>
    <lineage>
        <taxon>Eukaryota</taxon>
        <taxon>Fungi</taxon>
        <taxon>Dikarya</taxon>
        <taxon>Ascomycota</taxon>
        <taxon>Pezizomycotina</taxon>
        <taxon>Sordariomycetes</taxon>
        <taxon>Hypocreomycetidae</taxon>
        <taxon>Hypocreales</taxon>
        <taxon>Hypocreaceae</taxon>
        <taxon>Escovopsis</taxon>
    </lineage>
</organism>
<dbReference type="SUPFAM" id="SSF47413">
    <property type="entry name" value="lambda repressor-like DNA-binding domains"/>
    <property type="match status" value="1"/>
</dbReference>
<accession>A0A0M8N575</accession>
<dbReference type="InterPro" id="IPR013729">
    <property type="entry name" value="MBF1_N"/>
</dbReference>
<dbReference type="InterPro" id="IPR001387">
    <property type="entry name" value="Cro/C1-type_HTH"/>
</dbReference>
<name>A0A0M8N575_ESCWE</name>
<dbReference type="OrthoDB" id="10253401at2759"/>
<sequence length="155" mass="16517">MSNTDWDSNVKIGSRVSRGPGADRETVIRGKTALNQAQRSGGPISTEKKYASANAASGGTEGQRLTKVDRSDDIVKPKTVGREVGQAIEKGRQAFEKTMTQAELAKAIGETAAVVAQYERGLAAPNQQVLARMERVLKVKLRGTDIGGPLGPKKK</sequence>
<dbReference type="GO" id="GO:0005634">
    <property type="term" value="C:nucleus"/>
    <property type="evidence" value="ECO:0007669"/>
    <property type="project" value="TreeGrafter"/>
</dbReference>
<evidence type="ECO:0000256" key="6">
    <source>
        <dbReference type="ARBA" id="ARBA00035107"/>
    </source>
</evidence>
<dbReference type="EMBL" id="LGSR01000018">
    <property type="protein sequence ID" value="KOS20111.1"/>
    <property type="molecule type" value="Genomic_DNA"/>
</dbReference>
<comment type="function">
    <text evidence="6">Transcriptional coactivator that stimulates GCN4-dependent transcriptional activity by bridging the DNA-binding region of GCN4 and TBP (SPT15), thereby recruiting TBP to GCN4-bound promoters. Involved in induction of the ribosome quality control (RQC) pathway; a pathway that degrades nascent peptide chains during problematic translation. Required to prevent stalled ribosomes from frameshifting.</text>
</comment>
<dbReference type="AlphaFoldDB" id="A0A0M8N575"/>
<keyword evidence="5" id="KW-0804">Transcription</keyword>
<evidence type="ECO:0000256" key="4">
    <source>
        <dbReference type="ARBA" id="ARBA00023125"/>
    </source>
</evidence>
<dbReference type="SMART" id="SM00530">
    <property type="entry name" value="HTH_XRE"/>
    <property type="match status" value="1"/>
</dbReference>
<keyword evidence="10" id="KW-1185">Reference proteome</keyword>
<keyword evidence="3" id="KW-0805">Transcription regulation</keyword>
<feature type="domain" description="HTH cro/C1-type" evidence="8">
    <location>
        <begin position="96"/>
        <end position="146"/>
    </location>
</feature>
<dbReference type="PROSITE" id="PS50943">
    <property type="entry name" value="HTH_CROC1"/>
    <property type="match status" value="1"/>
</dbReference>
<evidence type="ECO:0000256" key="5">
    <source>
        <dbReference type="ARBA" id="ARBA00023163"/>
    </source>
</evidence>
<gene>
    <name evidence="9" type="ORF">ESCO_006140</name>
</gene>
<dbReference type="STRING" id="150374.A0A0M8N575"/>